<name>A0A7S8IH43_9CHLR</name>
<dbReference type="Proteomes" id="UP000594468">
    <property type="component" value="Chromosome"/>
</dbReference>
<dbReference type="SUPFAM" id="SSF55931">
    <property type="entry name" value="Glutamine synthetase/guanido kinase"/>
    <property type="match status" value="1"/>
</dbReference>
<dbReference type="InterPro" id="IPR014746">
    <property type="entry name" value="Gln_synth/guanido_kin_cat_dom"/>
</dbReference>
<dbReference type="EMBL" id="CP062983">
    <property type="protein sequence ID" value="QPC85003.1"/>
    <property type="molecule type" value="Genomic_DNA"/>
</dbReference>
<dbReference type="AlphaFoldDB" id="A0A7S8IH43"/>
<dbReference type="Gene3D" id="3.30.590.20">
    <property type="match status" value="1"/>
</dbReference>
<keyword evidence="2" id="KW-1185">Reference proteome</keyword>
<gene>
    <name evidence="1" type="ORF">G4Y79_11730</name>
</gene>
<proteinExistence type="predicted"/>
<dbReference type="RefSeq" id="WP_195173066.1">
    <property type="nucleotide sequence ID" value="NZ_CP062983.1"/>
</dbReference>
<evidence type="ECO:0000313" key="2">
    <source>
        <dbReference type="Proteomes" id="UP000594468"/>
    </source>
</evidence>
<sequence length="607" mass="68241">MSAPTPSENVAMEHPIPTNETVENYGDAIYWRDIEEHKRRFNQAIKTLTATTQDNHFPLEEIADAVGIPLTTVYPENTHGNVILGHENGQTFVLGSFVSERFRFGKTLLQSIVPYNFNPAVNHTNLHETENPKTKMRAMGAELELGLFYKDGTTPDEASVREFTDIYRNHAHRLGITPQVDREACQYQVEVHVAPGVGYTRVRQSLDGIMQSLVMASQATNLNTAVLAAYPIESDFKLTDDPKVYSATDVMQSINSRFPEYLEKLETTKKRYHMTDDTNFVQAFRLQGCHIHLDIAGRSEALGLFTFYTMLRSATAIANAAMLKGSPFVNGTCDPEYICTREYLRRTTVTGRMIEMPLSPHLIPDGLNRYAELIHSERANAVARGLLCEDGLGTDISAMHNPIGRIRPDLGMSKRICTIESTGMPVNISASRQAAVLADFEFTHVLIENYYRQYGMDLGPMMDDQTLWEIVGPLSMEKYAELQEDSDREGTDIIVETAAGRRMSLAEFYEMKRMYMHRILIDVDMIAPRDIDDVYMSLSRMLVPPSGRIAETIHQYIADPKTRSTGNWGKILRNAFIEAGGTPGSHNPEAVLKVANQVHEALVLRYS</sequence>
<accession>A0A7S8IH43</accession>
<organism evidence="1 2">
    <name type="scientific">Phototrophicus methaneseepsis</name>
    <dbReference type="NCBI Taxonomy" id="2710758"/>
    <lineage>
        <taxon>Bacteria</taxon>
        <taxon>Bacillati</taxon>
        <taxon>Chloroflexota</taxon>
        <taxon>Candidatus Thermofontia</taxon>
        <taxon>Phototrophicales</taxon>
        <taxon>Phototrophicaceae</taxon>
        <taxon>Phototrophicus</taxon>
    </lineage>
</organism>
<dbReference type="GO" id="GO:0003824">
    <property type="term" value="F:catalytic activity"/>
    <property type="evidence" value="ECO:0007669"/>
    <property type="project" value="InterPro"/>
</dbReference>
<dbReference type="KEGG" id="pmet:G4Y79_11730"/>
<reference evidence="1 2" key="1">
    <citation type="submission" date="2020-02" db="EMBL/GenBank/DDBJ databases">
        <authorList>
            <person name="Zheng R.K."/>
            <person name="Sun C.M."/>
        </authorList>
    </citation>
    <scope>NUCLEOTIDE SEQUENCE [LARGE SCALE GENOMIC DNA]</scope>
    <source>
        <strain evidence="2">rifampicinis</strain>
    </source>
</reference>
<evidence type="ECO:0000313" key="1">
    <source>
        <dbReference type="EMBL" id="QPC85003.1"/>
    </source>
</evidence>
<protein>
    <submittedName>
        <fullName evidence="1">Uncharacterized protein</fullName>
    </submittedName>
</protein>